<dbReference type="Proteomes" id="UP000248918">
    <property type="component" value="Unassembled WGS sequence"/>
</dbReference>
<comment type="caution">
    <text evidence="1">The sequence shown here is derived from an EMBL/GenBank/DDBJ whole genome shotgun (WGS) entry which is preliminary data.</text>
</comment>
<proteinExistence type="predicted"/>
<evidence type="ECO:0000313" key="1">
    <source>
        <dbReference type="EMBL" id="RAS17272.1"/>
    </source>
</evidence>
<gene>
    <name evidence="1" type="ORF">BX591_1492</name>
</gene>
<sequence length="118" mass="12719">MYSYRITAHGAPFIAEKRLDSNDCASGYTAAKRWAKDIPPDAKRIELLSCDSARFGPFSNAQMLSNRTGLPVLGYAGNVSNIKGEPEWFKPQSSAVAAVTGKVNDAIGSAKAWRRTGP</sequence>
<accession>A0A329BB36</accession>
<name>A0A329BB36_9BURK</name>
<protein>
    <submittedName>
        <fullName evidence="1">Uncharacterized protein</fullName>
    </submittedName>
</protein>
<dbReference type="AlphaFoldDB" id="A0A329BB36"/>
<dbReference type="EMBL" id="QLTK01000049">
    <property type="protein sequence ID" value="RAS17272.1"/>
    <property type="molecule type" value="Genomic_DNA"/>
</dbReference>
<evidence type="ECO:0000313" key="2">
    <source>
        <dbReference type="Proteomes" id="UP000248918"/>
    </source>
</evidence>
<reference evidence="1 2" key="1">
    <citation type="submission" date="2018-06" db="EMBL/GenBank/DDBJ databases">
        <title>Genomic Encyclopedia of Type Strains, Phase III (KMG-III): the genomes of soil and plant-associated and newly described type strains.</title>
        <authorList>
            <person name="Whitman W."/>
        </authorList>
    </citation>
    <scope>NUCLEOTIDE SEQUENCE [LARGE SCALE GENOMIC DNA]</scope>
    <source>
        <strain evidence="1 2">LMG 23644</strain>
    </source>
</reference>
<organism evidence="1 2">
    <name type="scientific">Paraburkholderia bryophila</name>
    <dbReference type="NCBI Taxonomy" id="420952"/>
    <lineage>
        <taxon>Bacteria</taxon>
        <taxon>Pseudomonadati</taxon>
        <taxon>Pseudomonadota</taxon>
        <taxon>Betaproteobacteria</taxon>
        <taxon>Burkholderiales</taxon>
        <taxon>Burkholderiaceae</taxon>
        <taxon>Paraburkholderia</taxon>
    </lineage>
</organism>